<accession>A0AAW1KB13</accession>
<protein>
    <submittedName>
        <fullName evidence="1">Uncharacterized protein</fullName>
    </submittedName>
</protein>
<evidence type="ECO:0000313" key="1">
    <source>
        <dbReference type="EMBL" id="KAK9716858.1"/>
    </source>
</evidence>
<evidence type="ECO:0000313" key="2">
    <source>
        <dbReference type="Proteomes" id="UP001458880"/>
    </source>
</evidence>
<reference evidence="1 2" key="1">
    <citation type="journal article" date="2024" name="BMC Genomics">
        <title>De novo assembly and annotation of Popillia japonica's genome with initial clues to its potential as an invasive pest.</title>
        <authorList>
            <person name="Cucini C."/>
            <person name="Boschi S."/>
            <person name="Funari R."/>
            <person name="Cardaioli E."/>
            <person name="Iannotti N."/>
            <person name="Marturano G."/>
            <person name="Paoli F."/>
            <person name="Bruttini M."/>
            <person name="Carapelli A."/>
            <person name="Frati F."/>
            <person name="Nardi F."/>
        </authorList>
    </citation>
    <scope>NUCLEOTIDE SEQUENCE [LARGE SCALE GENOMIC DNA]</scope>
    <source>
        <strain evidence="1">DMR45628</strain>
    </source>
</reference>
<keyword evidence="2" id="KW-1185">Reference proteome</keyword>
<gene>
    <name evidence="1" type="ORF">QE152_g24476</name>
</gene>
<organism evidence="1 2">
    <name type="scientific">Popillia japonica</name>
    <name type="common">Japanese beetle</name>
    <dbReference type="NCBI Taxonomy" id="7064"/>
    <lineage>
        <taxon>Eukaryota</taxon>
        <taxon>Metazoa</taxon>
        <taxon>Ecdysozoa</taxon>
        <taxon>Arthropoda</taxon>
        <taxon>Hexapoda</taxon>
        <taxon>Insecta</taxon>
        <taxon>Pterygota</taxon>
        <taxon>Neoptera</taxon>
        <taxon>Endopterygota</taxon>
        <taxon>Coleoptera</taxon>
        <taxon>Polyphaga</taxon>
        <taxon>Scarabaeiformia</taxon>
        <taxon>Scarabaeidae</taxon>
        <taxon>Rutelinae</taxon>
        <taxon>Popillia</taxon>
    </lineage>
</organism>
<sequence length="130" mass="14851">MDNWRKLYYNPLDSEDINSDDDICDTLDNCDEVQLVLFPPNDGADTYKDDATSDGECVETFRDLGKGVLAQPMEIICKTHADKGITVKAPLVLPREDDYTTSDEETLAHKAKRLKEIKIRKKRAWKKSDK</sequence>
<proteinExistence type="predicted"/>
<name>A0AAW1KB13_POPJA</name>
<dbReference type="Proteomes" id="UP001458880">
    <property type="component" value="Unassembled WGS sequence"/>
</dbReference>
<dbReference type="AlphaFoldDB" id="A0AAW1KB13"/>
<comment type="caution">
    <text evidence="1">The sequence shown here is derived from an EMBL/GenBank/DDBJ whole genome shotgun (WGS) entry which is preliminary data.</text>
</comment>
<dbReference type="EMBL" id="JASPKY010000251">
    <property type="protein sequence ID" value="KAK9716858.1"/>
    <property type="molecule type" value="Genomic_DNA"/>
</dbReference>